<evidence type="ECO:0000256" key="8">
    <source>
        <dbReference type="PIRSR" id="PIRSR630616-2"/>
    </source>
</evidence>
<feature type="binding site" evidence="8 10">
    <location>
        <position position="130"/>
    </location>
    <ligand>
        <name>ATP</name>
        <dbReference type="ChEBI" id="CHEBI:30616"/>
    </ligand>
</feature>
<dbReference type="InterPro" id="IPR011993">
    <property type="entry name" value="PH-like_dom_sf"/>
</dbReference>
<evidence type="ECO:0000256" key="1">
    <source>
        <dbReference type="ARBA" id="ARBA00011245"/>
    </source>
</evidence>
<dbReference type="Pfam" id="PF00169">
    <property type="entry name" value="PH"/>
    <property type="match status" value="1"/>
</dbReference>
<dbReference type="PROSITE" id="PS50011">
    <property type="entry name" value="PROTEIN_KINASE_DOM"/>
    <property type="match status" value="1"/>
</dbReference>
<evidence type="ECO:0000256" key="10">
    <source>
        <dbReference type="PROSITE-ProRule" id="PRU10141"/>
    </source>
</evidence>
<sequence>MIRKATETKLKKYWYCLLGKELYVYKNKQEEKHKGMHNLVGVFIKDEPEEYLDSTTVLYPFSLIFPGNKPRVYYLLNKEDKEKWMNAIKKVIGYSNLFDYYDIKETLGKGKFGLVKAAQHKKTGKKVAVKVMSKKEMTVQDVELQRREIEILKMCQHPYIIRLLDIFENQDYIYIVMENLSGGDLFTYLEKRNFEISERRAKELSHQIATALYYLHSFGVAHRDLKPENILMASDDDDSDLKIVDFGLSKIIGPNESSLDPFGTLSYVAPEVLLQKPYGKEVDLWSLGVIAYLLLSRVLPFDDEEDKEIARQTIQDAPDFSFEPWDQISSDGKDICKRLLEKNRQKRLSLEETLQHKWFSEFKDIHDQRKTASSSPNALDNKFEAFALTSTSKESITKDMRDLQKEQDAKK</sequence>
<dbReference type="PROSITE" id="PS00108">
    <property type="entry name" value="PROTEIN_KINASE_ST"/>
    <property type="match status" value="1"/>
</dbReference>
<gene>
    <name evidence="14" type="ORF">SRAS04492_LOCUS2289</name>
</gene>
<feature type="domain" description="Protein kinase" evidence="13">
    <location>
        <begin position="101"/>
        <end position="359"/>
    </location>
</feature>
<evidence type="ECO:0000256" key="11">
    <source>
        <dbReference type="RuleBase" id="RU000304"/>
    </source>
</evidence>
<dbReference type="PROSITE" id="PS50003">
    <property type="entry name" value="PH_DOMAIN"/>
    <property type="match status" value="1"/>
</dbReference>
<dbReference type="FunFam" id="3.30.200.20:FF:000042">
    <property type="entry name" value="Aurora kinase A"/>
    <property type="match status" value="1"/>
</dbReference>
<feature type="domain" description="PH" evidence="12">
    <location>
        <begin position="1"/>
        <end position="93"/>
    </location>
</feature>
<dbReference type="InterPro" id="IPR017441">
    <property type="entry name" value="Protein_kinase_ATP_BS"/>
</dbReference>
<dbReference type="SMART" id="SM00233">
    <property type="entry name" value="PH"/>
    <property type="match status" value="1"/>
</dbReference>
<proteinExistence type="inferred from homology"/>
<dbReference type="GO" id="GO:0005524">
    <property type="term" value="F:ATP binding"/>
    <property type="evidence" value="ECO:0007669"/>
    <property type="project" value="UniProtKB-UniRule"/>
</dbReference>
<keyword evidence="3" id="KW-0808">Transferase</keyword>
<evidence type="ECO:0000256" key="9">
    <source>
        <dbReference type="PIRSR" id="PIRSR630616-3"/>
    </source>
</evidence>
<evidence type="ECO:0000256" key="3">
    <source>
        <dbReference type="ARBA" id="ARBA00022679"/>
    </source>
</evidence>
<keyword evidence="6 8" id="KW-0067">ATP-binding</keyword>
<evidence type="ECO:0000259" key="13">
    <source>
        <dbReference type="PROSITE" id="PS50011"/>
    </source>
</evidence>
<dbReference type="GO" id="GO:0004674">
    <property type="term" value="F:protein serine/threonine kinase activity"/>
    <property type="evidence" value="ECO:0007669"/>
    <property type="project" value="UniProtKB-KW"/>
</dbReference>
<dbReference type="PROSITE" id="PS00107">
    <property type="entry name" value="PROTEIN_KINASE_ATP"/>
    <property type="match status" value="1"/>
</dbReference>
<keyword evidence="4 8" id="KW-0547">Nucleotide-binding</keyword>
<dbReference type="Gene3D" id="2.30.29.30">
    <property type="entry name" value="Pleckstrin-homology domain (PH domain)/Phosphotyrosine-binding domain (PTB)"/>
    <property type="match status" value="1"/>
</dbReference>
<keyword evidence="2 11" id="KW-0723">Serine/threonine-protein kinase</keyword>
<dbReference type="CDD" id="cd05117">
    <property type="entry name" value="STKc_CAMK"/>
    <property type="match status" value="1"/>
</dbReference>
<dbReference type="AlphaFoldDB" id="A0A7S3CKF0"/>
<accession>A0A7S3CKF0</accession>
<evidence type="ECO:0000256" key="5">
    <source>
        <dbReference type="ARBA" id="ARBA00022777"/>
    </source>
</evidence>
<dbReference type="SUPFAM" id="SSF50729">
    <property type="entry name" value="PH domain-like"/>
    <property type="match status" value="1"/>
</dbReference>
<protein>
    <submittedName>
        <fullName evidence="14">Uncharacterized protein</fullName>
    </submittedName>
</protein>
<dbReference type="InterPro" id="IPR000719">
    <property type="entry name" value="Prot_kinase_dom"/>
</dbReference>
<feature type="binding site" evidence="8">
    <location>
        <position position="111"/>
    </location>
    <ligand>
        <name>ATP</name>
        <dbReference type="ChEBI" id="CHEBI:30616"/>
    </ligand>
</feature>
<dbReference type="Gene3D" id="1.10.510.10">
    <property type="entry name" value="Transferase(Phosphotransferase) domain 1"/>
    <property type="match status" value="1"/>
</dbReference>
<dbReference type="Gene3D" id="3.30.200.20">
    <property type="entry name" value="Phosphorylase Kinase, domain 1"/>
    <property type="match status" value="1"/>
</dbReference>
<dbReference type="InterPro" id="IPR001849">
    <property type="entry name" value="PH_domain"/>
</dbReference>
<reference evidence="14" key="1">
    <citation type="submission" date="2021-01" db="EMBL/GenBank/DDBJ databases">
        <authorList>
            <person name="Corre E."/>
            <person name="Pelletier E."/>
            <person name="Niang G."/>
            <person name="Scheremetjew M."/>
            <person name="Finn R."/>
            <person name="Kale V."/>
            <person name="Holt S."/>
            <person name="Cochrane G."/>
            <person name="Meng A."/>
            <person name="Brown T."/>
            <person name="Cohen L."/>
        </authorList>
    </citation>
    <scope>NUCLEOTIDE SEQUENCE</scope>
    <source>
        <strain evidence="14">Ras09</strain>
    </source>
</reference>
<dbReference type="EMBL" id="HBIA01004380">
    <property type="protein sequence ID" value="CAE0230495.1"/>
    <property type="molecule type" value="Transcribed_RNA"/>
</dbReference>
<feature type="active site" description="Proton acceptor" evidence="7">
    <location>
        <position position="224"/>
    </location>
</feature>
<dbReference type="InterPro" id="IPR008271">
    <property type="entry name" value="Ser/Thr_kinase_AS"/>
</dbReference>
<dbReference type="InterPro" id="IPR011009">
    <property type="entry name" value="Kinase-like_dom_sf"/>
</dbReference>
<evidence type="ECO:0000256" key="6">
    <source>
        <dbReference type="ARBA" id="ARBA00022840"/>
    </source>
</evidence>
<evidence type="ECO:0000259" key="12">
    <source>
        <dbReference type="PROSITE" id="PS50003"/>
    </source>
</evidence>
<comment type="similarity">
    <text evidence="11">Belongs to the protein kinase superfamily.</text>
</comment>
<dbReference type="Pfam" id="PF00069">
    <property type="entry name" value="Pkinase"/>
    <property type="match status" value="1"/>
</dbReference>
<dbReference type="PANTHER" id="PTHR24350">
    <property type="entry name" value="SERINE/THREONINE-PROTEIN KINASE IAL-RELATED"/>
    <property type="match status" value="1"/>
</dbReference>
<comment type="subunit">
    <text evidence="1">Monomer.</text>
</comment>
<evidence type="ECO:0000313" key="14">
    <source>
        <dbReference type="EMBL" id="CAE0230495.1"/>
    </source>
</evidence>
<feature type="binding site" evidence="8">
    <location>
        <position position="245"/>
    </location>
    <ligand>
        <name>ATP</name>
        <dbReference type="ChEBI" id="CHEBI:30616"/>
    </ligand>
</feature>
<organism evidence="14">
    <name type="scientific">Strombidium rassoulzadegani</name>
    <dbReference type="NCBI Taxonomy" id="1082188"/>
    <lineage>
        <taxon>Eukaryota</taxon>
        <taxon>Sar</taxon>
        <taxon>Alveolata</taxon>
        <taxon>Ciliophora</taxon>
        <taxon>Intramacronucleata</taxon>
        <taxon>Spirotrichea</taxon>
        <taxon>Oligotrichia</taxon>
        <taxon>Strombidiidae</taxon>
        <taxon>Strombidium</taxon>
    </lineage>
</organism>
<evidence type="ECO:0000256" key="2">
    <source>
        <dbReference type="ARBA" id="ARBA00022527"/>
    </source>
</evidence>
<dbReference type="SUPFAM" id="SSF56112">
    <property type="entry name" value="Protein kinase-like (PK-like)"/>
    <property type="match status" value="1"/>
</dbReference>
<evidence type="ECO:0000256" key="7">
    <source>
        <dbReference type="PIRSR" id="PIRSR630616-1"/>
    </source>
</evidence>
<name>A0A7S3CKF0_9SPIT</name>
<keyword evidence="5" id="KW-0418">Kinase</keyword>
<dbReference type="FunFam" id="1.10.510.10:FF:000571">
    <property type="entry name" value="Maternal embryonic leucine zipper kinase"/>
    <property type="match status" value="1"/>
</dbReference>
<evidence type="ECO:0000256" key="4">
    <source>
        <dbReference type="ARBA" id="ARBA00022741"/>
    </source>
</evidence>
<dbReference type="SMART" id="SM00220">
    <property type="entry name" value="S_TKc"/>
    <property type="match status" value="1"/>
</dbReference>
<dbReference type="InterPro" id="IPR030616">
    <property type="entry name" value="Aur-like"/>
</dbReference>
<feature type="cross-link" description="Glycyl lysine isopeptide (Lys-Gly) (interchain with G-Cter in SUMO2)" evidence="9">
    <location>
        <position position="226"/>
    </location>
</feature>
<feature type="binding site" evidence="8">
    <location>
        <begin position="228"/>
        <end position="229"/>
    </location>
    <ligand>
        <name>ATP</name>
        <dbReference type="ChEBI" id="CHEBI:30616"/>
    </ligand>
</feature>